<name>Q84N02_MEDTR</name>
<evidence type="ECO:0000256" key="6">
    <source>
        <dbReference type="ARBA" id="ARBA00022847"/>
    </source>
</evidence>
<dbReference type="FunFam" id="1.20.1250.20:FF:000002">
    <property type="entry name" value="Sugar transport protein 13"/>
    <property type="match status" value="1"/>
</dbReference>
<dbReference type="EnsemblPlants" id="KEH34923">
    <property type="protein sequence ID" value="KEH34923"/>
    <property type="gene ID" value="MTR_3g074390"/>
</dbReference>
<reference evidence="14" key="6">
    <citation type="journal article" date="2018" name="Nat. Plants">
        <title>Whole-genome landscape of Medicago truncatula symbiotic genes.</title>
        <authorList>
            <person name="Pecrix Y."/>
            <person name="Gamas P."/>
            <person name="Carrere S."/>
        </authorList>
    </citation>
    <scope>NUCLEOTIDE SEQUENCE</scope>
    <source>
        <tissue evidence="14">Leaves</tissue>
    </source>
</reference>
<dbReference type="Proteomes" id="UP000002051">
    <property type="component" value="Chromosome 3"/>
</dbReference>
<protein>
    <submittedName>
        <fullName evidence="14">Putative major facilitator, sugar transporter, major facilitator superfamily</fullName>
    </submittedName>
    <submittedName>
        <fullName evidence="12">Putative monosaccharide-H+ symporter</fullName>
    </submittedName>
    <submittedName>
        <fullName evidence="13">Sugar porter (SP) family MFS transporter</fullName>
    </submittedName>
</protein>
<evidence type="ECO:0000313" key="17">
    <source>
        <dbReference type="Proteomes" id="UP000265566"/>
    </source>
</evidence>
<dbReference type="SUPFAM" id="SSF103473">
    <property type="entry name" value="MFS general substrate transporter"/>
    <property type="match status" value="1"/>
</dbReference>
<reference evidence="15" key="4">
    <citation type="submission" date="2015-04" db="UniProtKB">
        <authorList>
            <consortium name="EnsemblPlants"/>
        </authorList>
    </citation>
    <scope>IDENTIFICATION</scope>
    <source>
        <strain evidence="15">cv. Jemalong A17</strain>
    </source>
</reference>
<proteinExistence type="evidence at transcript level"/>
<feature type="transmembrane region" description="Helical" evidence="10">
    <location>
        <begin position="430"/>
        <end position="450"/>
    </location>
</feature>
<sequence length="512" mass="55414">MAGGVLPVDSTPVAVTAINIGGKLTLSIIITCIVAASGGLLYGYDLGVSGGVTTMVPFLQKFFPDILRKAASAEVNMYCVYDSQILTLFTSSLYLAGLVSSIAASKVTAAYGRRNVIIIGGALFIAGGAINGGSENIPMLILGRVLLGFGVGFTNQAAPLYLSETAPPKWRGTFNTGFQFFLGIGVVAAGCINYATAKHTWGWRLSLGLAVVPAAVMTIGSFLITDTPNGLVERGKIEQAKQALRKIRGSSVDIEPELEELIKWTEIAKSVQQEPFKTILKREYRPHLVMAFAIPFFQQLTGINIVAFYSPNLFHSVGFGHDGALLSAIILGSVSLLSNLISAGIVDRIGRRFLFISGGIMMLVCLIAVSIVLAVVTGVDGTKDISKGNAIVVLVLLCFYSAGFGWSWGPLTWLIPSEIFPVKIRTTGQSIAVAVQFIIIFVLSQTFLTMLCHMKFGAFVFYAFWVIVMTLFVIFFLPETKGIPLESMYTIWGRHWFWSRYVKGQEVLENLP</sequence>
<feature type="transmembrane region" description="Helical" evidence="10">
    <location>
        <begin position="201"/>
        <end position="224"/>
    </location>
</feature>
<evidence type="ECO:0000259" key="11">
    <source>
        <dbReference type="PROSITE" id="PS50850"/>
    </source>
</evidence>
<feature type="transmembrane region" description="Helical" evidence="10">
    <location>
        <begin position="353"/>
        <end position="376"/>
    </location>
</feature>
<feature type="transmembrane region" description="Helical" evidence="10">
    <location>
        <begin position="456"/>
        <end position="477"/>
    </location>
</feature>
<keyword evidence="8 10" id="KW-0472">Membrane</keyword>
<dbReference type="PROSITE" id="PS00216">
    <property type="entry name" value="SUGAR_TRANSPORT_1"/>
    <property type="match status" value="1"/>
</dbReference>
<reference evidence="17" key="5">
    <citation type="journal article" date="2018" name="Nat. Plants">
        <title>Whole-genome landscape of Medicago truncatula symbiotic genes.</title>
        <authorList>
            <person name="Pecrix Y."/>
            <person name="Staton S.E."/>
            <person name="Sallet E."/>
            <person name="Lelandais-Briere C."/>
            <person name="Moreau S."/>
            <person name="Carrere S."/>
            <person name="Blein T."/>
            <person name="Jardinaud M.F."/>
            <person name="Latrasse D."/>
            <person name="Zouine M."/>
            <person name="Zahm M."/>
            <person name="Kreplak J."/>
            <person name="Mayjonade B."/>
            <person name="Satge C."/>
            <person name="Perez M."/>
            <person name="Cauet S."/>
            <person name="Marande W."/>
            <person name="Chantry-Darmon C."/>
            <person name="Lopez-Roques C."/>
            <person name="Bouchez O."/>
            <person name="Berard A."/>
            <person name="Debelle F."/>
            <person name="Munos S."/>
            <person name="Bendahmane A."/>
            <person name="Berges H."/>
            <person name="Niebel A."/>
            <person name="Buitink J."/>
            <person name="Frugier F."/>
            <person name="Benhamed M."/>
            <person name="Crespi M."/>
            <person name="Gouzy J."/>
            <person name="Gamas P."/>
        </authorList>
    </citation>
    <scope>NUCLEOTIDE SEQUENCE [LARGE SCALE GENOMIC DNA]</scope>
    <source>
        <strain evidence="17">cv. Jemalong A17</strain>
    </source>
</reference>
<evidence type="ECO:0000256" key="4">
    <source>
        <dbReference type="ARBA" id="ARBA00022597"/>
    </source>
</evidence>
<dbReference type="InterPro" id="IPR005829">
    <property type="entry name" value="Sugar_transporter_CS"/>
</dbReference>
<dbReference type="PROSITE" id="PS00217">
    <property type="entry name" value="SUGAR_TRANSPORT_2"/>
    <property type="match status" value="1"/>
</dbReference>
<evidence type="ECO:0000313" key="12">
    <source>
        <dbReference type="EMBL" id="CAD31121.1"/>
    </source>
</evidence>
<evidence type="ECO:0000256" key="2">
    <source>
        <dbReference type="ARBA" id="ARBA00010992"/>
    </source>
</evidence>
<dbReference type="GO" id="GO:0015145">
    <property type="term" value="F:monosaccharide transmembrane transporter activity"/>
    <property type="evidence" value="ECO:0007669"/>
    <property type="project" value="InterPro"/>
</dbReference>
<evidence type="ECO:0000256" key="1">
    <source>
        <dbReference type="ARBA" id="ARBA00004141"/>
    </source>
</evidence>
<keyword evidence="6" id="KW-0769">Symport</keyword>
<evidence type="ECO:0000256" key="3">
    <source>
        <dbReference type="ARBA" id="ARBA00022448"/>
    </source>
</evidence>
<feature type="transmembrane region" description="Helical" evidence="10">
    <location>
        <begin position="324"/>
        <end position="346"/>
    </location>
</feature>
<evidence type="ECO:0000256" key="9">
    <source>
        <dbReference type="RuleBase" id="RU003346"/>
    </source>
</evidence>
<keyword evidence="3 9" id="KW-0813">Transport</keyword>
<reference evidence="13 16" key="2">
    <citation type="journal article" date="2011" name="Nature">
        <title>The Medicago genome provides insight into the evolution of rhizobial symbioses.</title>
        <authorList>
            <person name="Young N.D."/>
            <person name="Debelle F."/>
            <person name="Oldroyd G.E."/>
            <person name="Geurts R."/>
            <person name="Cannon S.B."/>
            <person name="Udvardi M.K."/>
            <person name="Benedito V.A."/>
            <person name="Mayer K.F."/>
            <person name="Gouzy J."/>
            <person name="Schoof H."/>
            <person name="Van de Peer Y."/>
            <person name="Proost S."/>
            <person name="Cook D.R."/>
            <person name="Meyers B.C."/>
            <person name="Spannagl M."/>
            <person name="Cheung F."/>
            <person name="De Mita S."/>
            <person name="Krishnakumar V."/>
            <person name="Gundlach H."/>
            <person name="Zhou S."/>
            <person name="Mudge J."/>
            <person name="Bharti A.K."/>
            <person name="Murray J.D."/>
            <person name="Naoumkina M.A."/>
            <person name="Rosen B."/>
            <person name="Silverstein K.A."/>
            <person name="Tang H."/>
            <person name="Rombauts S."/>
            <person name="Zhao P.X."/>
            <person name="Zhou P."/>
            <person name="Barbe V."/>
            <person name="Bardou P."/>
            <person name="Bechner M."/>
            <person name="Bellec A."/>
            <person name="Berger A."/>
            <person name="Berges H."/>
            <person name="Bidwell S."/>
            <person name="Bisseling T."/>
            <person name="Choisne N."/>
            <person name="Couloux A."/>
            <person name="Denny R."/>
            <person name="Deshpande S."/>
            <person name="Dai X."/>
            <person name="Doyle J.J."/>
            <person name="Dudez A.M."/>
            <person name="Farmer A.D."/>
            <person name="Fouteau S."/>
            <person name="Franken C."/>
            <person name="Gibelin C."/>
            <person name="Gish J."/>
            <person name="Goldstein S."/>
            <person name="Gonzalez A.J."/>
            <person name="Green P.J."/>
            <person name="Hallab A."/>
            <person name="Hartog M."/>
            <person name="Hua A."/>
            <person name="Humphray S.J."/>
            <person name="Jeong D.H."/>
            <person name="Jing Y."/>
            <person name="Jocker A."/>
            <person name="Kenton S.M."/>
            <person name="Kim D.J."/>
            <person name="Klee K."/>
            <person name="Lai H."/>
            <person name="Lang C."/>
            <person name="Lin S."/>
            <person name="Macmil S.L."/>
            <person name="Magdelenat G."/>
            <person name="Matthews L."/>
            <person name="McCorrison J."/>
            <person name="Monaghan E.L."/>
            <person name="Mun J.H."/>
            <person name="Najar F.Z."/>
            <person name="Nicholson C."/>
            <person name="Noirot C."/>
            <person name="O'Bleness M."/>
            <person name="Paule C.R."/>
            <person name="Poulain J."/>
            <person name="Prion F."/>
            <person name="Qin B."/>
            <person name="Qu C."/>
            <person name="Retzel E.F."/>
            <person name="Riddle C."/>
            <person name="Sallet E."/>
            <person name="Samain S."/>
            <person name="Samson N."/>
            <person name="Sanders I."/>
            <person name="Saurat O."/>
            <person name="Scarpelli C."/>
            <person name="Schiex T."/>
            <person name="Segurens B."/>
            <person name="Severin A.J."/>
            <person name="Sherrier D.J."/>
            <person name="Shi R."/>
            <person name="Sims S."/>
            <person name="Singer S.R."/>
            <person name="Sinharoy S."/>
            <person name="Sterck L."/>
            <person name="Viollet A."/>
            <person name="Wang B.B."/>
            <person name="Wang K."/>
            <person name="Wang M."/>
            <person name="Wang X."/>
            <person name="Warfsmann J."/>
            <person name="Weissenbach J."/>
            <person name="White D.D."/>
            <person name="White J.D."/>
            <person name="Wiley G.B."/>
            <person name="Wincker P."/>
            <person name="Xing Y."/>
            <person name="Yang L."/>
            <person name="Yao Z."/>
            <person name="Ying F."/>
            <person name="Zhai J."/>
            <person name="Zhou L."/>
            <person name="Zuber A."/>
            <person name="Denarie J."/>
            <person name="Dixon R.A."/>
            <person name="May G.D."/>
            <person name="Schwartz D.C."/>
            <person name="Rogers J."/>
            <person name="Quetier F."/>
            <person name="Town C.D."/>
            <person name="Roe B.A."/>
        </authorList>
    </citation>
    <scope>NUCLEOTIDE SEQUENCE [LARGE SCALE GENOMIC DNA]</scope>
    <source>
        <strain evidence="13">A17</strain>
        <strain evidence="15 16">cv. Jemalong A17</strain>
    </source>
</reference>
<keyword evidence="5 10" id="KW-0812">Transmembrane</keyword>
<feature type="domain" description="Major facilitator superfamily (MFS) profile" evidence="11">
    <location>
        <begin position="31"/>
        <end position="481"/>
    </location>
</feature>
<feature type="transmembrane region" description="Helical" evidence="10">
    <location>
        <begin position="388"/>
        <end position="409"/>
    </location>
</feature>
<dbReference type="EMBL" id="PSQE01000003">
    <property type="protein sequence ID" value="RHN68612.1"/>
    <property type="molecule type" value="Genomic_DNA"/>
</dbReference>
<evidence type="ECO:0000256" key="7">
    <source>
        <dbReference type="ARBA" id="ARBA00022989"/>
    </source>
</evidence>
<dbReference type="EMBL" id="AJ459789">
    <property type="protein sequence ID" value="CAD31121.1"/>
    <property type="molecule type" value="mRNA"/>
</dbReference>
<feature type="transmembrane region" description="Helical" evidence="10">
    <location>
        <begin position="85"/>
        <end position="104"/>
    </location>
</feature>
<dbReference type="GO" id="GO:0015293">
    <property type="term" value="F:symporter activity"/>
    <property type="evidence" value="ECO:0007669"/>
    <property type="project" value="UniProtKB-KW"/>
</dbReference>
<dbReference type="KEGG" id="mtr:25489447"/>
<evidence type="ECO:0000313" key="13">
    <source>
        <dbReference type="EMBL" id="KEH34923.1"/>
    </source>
</evidence>
<dbReference type="InterPro" id="IPR005828">
    <property type="entry name" value="MFS_sugar_transport-like"/>
</dbReference>
<dbReference type="InterPro" id="IPR045262">
    <property type="entry name" value="STP/PLT_plant"/>
</dbReference>
<feature type="transmembrane region" description="Helical" evidence="10">
    <location>
        <begin position="174"/>
        <end position="195"/>
    </location>
</feature>
<evidence type="ECO:0000313" key="16">
    <source>
        <dbReference type="Proteomes" id="UP000002051"/>
    </source>
</evidence>
<dbReference type="PRINTS" id="PR00171">
    <property type="entry name" value="SUGRTRNSPORT"/>
</dbReference>
<dbReference type="InterPro" id="IPR003663">
    <property type="entry name" value="Sugar/inositol_transpt"/>
</dbReference>
<feature type="transmembrane region" description="Helical" evidence="10">
    <location>
        <begin position="140"/>
        <end position="162"/>
    </location>
</feature>
<reference evidence="13 16" key="3">
    <citation type="journal article" date="2014" name="BMC Genomics">
        <title>An improved genome release (version Mt4.0) for the model legume Medicago truncatula.</title>
        <authorList>
            <person name="Tang H."/>
            <person name="Krishnakumar V."/>
            <person name="Bidwell S."/>
            <person name="Rosen B."/>
            <person name="Chan A."/>
            <person name="Zhou S."/>
            <person name="Gentzbittel L."/>
            <person name="Childs K.L."/>
            <person name="Yandell M."/>
            <person name="Gundlach H."/>
            <person name="Mayer K.F."/>
            <person name="Schwartz D.C."/>
            <person name="Town C.D."/>
        </authorList>
    </citation>
    <scope>GENOME REANNOTATION</scope>
    <source>
        <strain evidence="13">A17</strain>
        <strain evidence="15 16">cv. Jemalong A17</strain>
    </source>
</reference>
<dbReference type="PANTHER" id="PTHR23500:SF498">
    <property type="entry name" value="MAJOR FACILITATOR, SUGAR TRANSPORTER, MAJOR FACILITATOR SUPERFAMILY-RELATED"/>
    <property type="match status" value="1"/>
</dbReference>
<dbReference type="STRING" id="3880.Q84N02"/>
<keyword evidence="4 14" id="KW-0762">Sugar transport</keyword>
<organism evidence="12">
    <name type="scientific">Medicago truncatula</name>
    <name type="common">Barrel medic</name>
    <name type="synonym">Medicago tribuloides</name>
    <dbReference type="NCBI Taxonomy" id="3880"/>
    <lineage>
        <taxon>Eukaryota</taxon>
        <taxon>Viridiplantae</taxon>
        <taxon>Streptophyta</taxon>
        <taxon>Embryophyta</taxon>
        <taxon>Tracheophyta</taxon>
        <taxon>Spermatophyta</taxon>
        <taxon>Magnoliopsida</taxon>
        <taxon>eudicotyledons</taxon>
        <taxon>Gunneridae</taxon>
        <taxon>Pentapetalae</taxon>
        <taxon>rosids</taxon>
        <taxon>fabids</taxon>
        <taxon>Fabales</taxon>
        <taxon>Fabaceae</taxon>
        <taxon>Papilionoideae</taxon>
        <taxon>50 kb inversion clade</taxon>
        <taxon>NPAAA clade</taxon>
        <taxon>Hologalegina</taxon>
        <taxon>IRL clade</taxon>
        <taxon>Trifolieae</taxon>
        <taxon>Medicago</taxon>
    </lineage>
</organism>
<dbReference type="GO" id="GO:0016020">
    <property type="term" value="C:membrane"/>
    <property type="evidence" value="ECO:0007669"/>
    <property type="project" value="UniProtKB-SubCell"/>
</dbReference>
<keyword evidence="7 10" id="KW-1133">Transmembrane helix</keyword>
<dbReference type="HOGENOM" id="CLU_001265_30_5_1"/>
<dbReference type="InterPro" id="IPR036259">
    <property type="entry name" value="MFS_trans_sf"/>
</dbReference>
<comment type="subcellular location">
    <subcellularLocation>
        <location evidence="1">Membrane</location>
        <topology evidence="1">Multi-pass membrane protein</topology>
    </subcellularLocation>
</comment>
<evidence type="ECO:0000313" key="14">
    <source>
        <dbReference type="EMBL" id="RHN68612.1"/>
    </source>
</evidence>
<dbReference type="Pfam" id="PF00083">
    <property type="entry name" value="Sugar_tr"/>
    <property type="match status" value="1"/>
</dbReference>
<evidence type="ECO:0000256" key="8">
    <source>
        <dbReference type="ARBA" id="ARBA00023136"/>
    </source>
</evidence>
<dbReference type="CDD" id="cd17361">
    <property type="entry name" value="MFS_STP"/>
    <property type="match status" value="1"/>
</dbReference>
<dbReference type="InterPro" id="IPR020846">
    <property type="entry name" value="MFS_dom"/>
</dbReference>
<evidence type="ECO:0000256" key="10">
    <source>
        <dbReference type="SAM" id="Phobius"/>
    </source>
</evidence>
<dbReference type="OrthoDB" id="5296287at2759"/>
<gene>
    <name evidence="12" type="primary">htn1</name>
    <name evidence="15" type="synonym">25489447</name>
    <name evidence="13" type="ordered locus">MTR_3g074390</name>
    <name evidence="14" type="ORF">MtrunA17_Chr3g0115751</name>
</gene>
<dbReference type="EMBL" id="CM001219">
    <property type="protein sequence ID" value="KEH34923.1"/>
    <property type="molecule type" value="Genomic_DNA"/>
</dbReference>
<dbReference type="AlphaFoldDB" id="Q84N02"/>
<dbReference type="NCBIfam" id="TIGR00879">
    <property type="entry name" value="SP"/>
    <property type="match status" value="1"/>
</dbReference>
<accession>Q84N02</accession>
<dbReference type="PANTHER" id="PTHR23500">
    <property type="entry name" value="SOLUTE CARRIER FAMILY 2, FACILITATED GLUCOSE TRANSPORTER"/>
    <property type="match status" value="1"/>
</dbReference>
<comment type="similarity">
    <text evidence="2 9">Belongs to the major facilitator superfamily. Sugar transporter (TC 2.A.1.1) family.</text>
</comment>
<evidence type="ECO:0000256" key="5">
    <source>
        <dbReference type="ARBA" id="ARBA00022692"/>
    </source>
</evidence>
<reference evidence="12" key="1">
    <citation type="submission" date="2002-05" db="EMBL/GenBank/DDBJ databases">
        <title>Carbon partitioning in nitrogen-fixing root nodules.</title>
        <authorList>
            <person name="Schubert M."/>
            <person name="Wabnitz P."/>
            <person name="Pawlowski K."/>
        </authorList>
    </citation>
    <scope>NUCLEOTIDE SEQUENCE</scope>
    <source>
        <tissue evidence="12">Root nodules</tissue>
    </source>
</reference>
<dbReference type="PROSITE" id="PS50850">
    <property type="entry name" value="MFS"/>
    <property type="match status" value="1"/>
</dbReference>
<dbReference type="InterPro" id="IPR044778">
    <property type="entry name" value="MFS_STP/MST-like_plant"/>
</dbReference>
<feature type="transmembrane region" description="Helical" evidence="10">
    <location>
        <begin position="116"/>
        <end position="134"/>
    </location>
</feature>
<dbReference type="Gene3D" id="1.20.1250.20">
    <property type="entry name" value="MFS general substrate transporter like domains"/>
    <property type="match status" value="1"/>
</dbReference>
<keyword evidence="16" id="KW-1185">Reference proteome</keyword>
<feature type="transmembrane region" description="Helical" evidence="10">
    <location>
        <begin position="288"/>
        <end position="309"/>
    </location>
</feature>
<dbReference type="Proteomes" id="UP000265566">
    <property type="component" value="Chromosome 3"/>
</dbReference>
<feature type="transmembrane region" description="Helical" evidence="10">
    <location>
        <begin position="24"/>
        <end position="44"/>
    </location>
</feature>
<evidence type="ECO:0000313" key="15">
    <source>
        <dbReference type="EnsemblPlants" id="KEH34923"/>
    </source>
</evidence>
<dbReference type="Gramene" id="rna16984">
    <property type="protein sequence ID" value="RHN68612.1"/>
    <property type="gene ID" value="gene16984"/>
</dbReference>